<protein>
    <submittedName>
        <fullName evidence="1">Uncharacterized protein</fullName>
    </submittedName>
</protein>
<dbReference type="EMBL" id="KN847336">
    <property type="protein sequence ID" value="KIW42937.1"/>
    <property type="molecule type" value="Genomic_DNA"/>
</dbReference>
<name>A0A0D2BZS3_9EURO</name>
<dbReference type="Proteomes" id="UP000053342">
    <property type="component" value="Unassembled WGS sequence"/>
</dbReference>
<sequence length="113" mass="12757">MNLLRRIRLHSYGTIREHLSSCVCRIGTFPRRRSHSPISRNRCGHCPSLCAQKPLIMLFRESAWAPLLSRCCWAGAESIFQAALSVCEQPRICTACGGLQGQNEAVINRIDFR</sequence>
<keyword evidence="2" id="KW-1185">Reference proteome</keyword>
<accession>A0A0D2BZS3</accession>
<organism evidence="1 2">
    <name type="scientific">Exophiala oligosperma</name>
    <dbReference type="NCBI Taxonomy" id="215243"/>
    <lineage>
        <taxon>Eukaryota</taxon>
        <taxon>Fungi</taxon>
        <taxon>Dikarya</taxon>
        <taxon>Ascomycota</taxon>
        <taxon>Pezizomycotina</taxon>
        <taxon>Eurotiomycetes</taxon>
        <taxon>Chaetothyriomycetidae</taxon>
        <taxon>Chaetothyriales</taxon>
        <taxon>Herpotrichiellaceae</taxon>
        <taxon>Exophiala</taxon>
    </lineage>
</organism>
<gene>
    <name evidence="1" type="ORF">PV06_06433</name>
</gene>
<evidence type="ECO:0000313" key="1">
    <source>
        <dbReference type="EMBL" id="KIW42937.1"/>
    </source>
</evidence>
<evidence type="ECO:0000313" key="2">
    <source>
        <dbReference type="Proteomes" id="UP000053342"/>
    </source>
</evidence>
<reference evidence="1 2" key="1">
    <citation type="submission" date="2015-01" db="EMBL/GenBank/DDBJ databases">
        <title>The Genome Sequence of Exophiala oligosperma CBS72588.</title>
        <authorList>
            <consortium name="The Broad Institute Genomics Platform"/>
            <person name="Cuomo C."/>
            <person name="de Hoog S."/>
            <person name="Gorbushina A."/>
            <person name="Stielow B."/>
            <person name="Teixiera M."/>
            <person name="Abouelleil A."/>
            <person name="Chapman S.B."/>
            <person name="Priest M."/>
            <person name="Young S.K."/>
            <person name="Wortman J."/>
            <person name="Nusbaum C."/>
            <person name="Birren B."/>
        </authorList>
    </citation>
    <scope>NUCLEOTIDE SEQUENCE [LARGE SCALE GENOMIC DNA]</scope>
    <source>
        <strain evidence="1 2">CBS 72588</strain>
    </source>
</reference>
<dbReference type="GeneID" id="27358507"/>
<dbReference type="VEuPathDB" id="FungiDB:PV06_06433"/>
<proteinExistence type="predicted"/>
<dbReference type="AlphaFoldDB" id="A0A0D2BZS3"/>
<dbReference type="RefSeq" id="XP_016263153.1">
    <property type="nucleotide sequence ID" value="XM_016407549.1"/>
</dbReference>
<dbReference type="HOGENOM" id="CLU_2133545_0_0_1"/>